<evidence type="ECO:0000313" key="5">
    <source>
        <dbReference type="Proteomes" id="UP001209878"/>
    </source>
</evidence>
<dbReference type="Pfam" id="PF23246">
    <property type="entry name" value="CC_CDK5RAP2"/>
    <property type="match status" value="1"/>
</dbReference>
<dbReference type="InterPro" id="IPR056273">
    <property type="entry name" value="CDK5RAP2_MYOME_CC"/>
</dbReference>
<feature type="compositionally biased region" description="Polar residues" evidence="2">
    <location>
        <begin position="842"/>
        <end position="851"/>
    </location>
</feature>
<dbReference type="GO" id="GO:0060090">
    <property type="term" value="F:molecular adaptor activity"/>
    <property type="evidence" value="ECO:0007669"/>
    <property type="project" value="TreeGrafter"/>
</dbReference>
<feature type="coiled-coil region" evidence="1">
    <location>
        <begin position="2"/>
        <end position="83"/>
    </location>
</feature>
<dbReference type="GO" id="GO:0005813">
    <property type="term" value="C:centrosome"/>
    <property type="evidence" value="ECO:0007669"/>
    <property type="project" value="TreeGrafter"/>
</dbReference>
<name>A0AAD9KD79_RIDPI</name>
<feature type="domain" description="CDK5 regulatory subunit-associated protein 2/Myomegalin coiled coil" evidence="3">
    <location>
        <begin position="601"/>
        <end position="677"/>
    </location>
</feature>
<dbReference type="PANTHER" id="PTHR46501">
    <property type="entry name" value="MYOMEGALIN"/>
    <property type="match status" value="1"/>
</dbReference>
<feature type="compositionally biased region" description="Polar residues" evidence="2">
    <location>
        <begin position="698"/>
        <end position="727"/>
    </location>
</feature>
<dbReference type="Proteomes" id="UP001209878">
    <property type="component" value="Unassembled WGS sequence"/>
</dbReference>
<feature type="compositionally biased region" description="Polar residues" evidence="2">
    <location>
        <begin position="196"/>
        <end position="206"/>
    </location>
</feature>
<organism evidence="4 5">
    <name type="scientific">Ridgeia piscesae</name>
    <name type="common">Tubeworm</name>
    <dbReference type="NCBI Taxonomy" id="27915"/>
    <lineage>
        <taxon>Eukaryota</taxon>
        <taxon>Metazoa</taxon>
        <taxon>Spiralia</taxon>
        <taxon>Lophotrochozoa</taxon>
        <taxon>Annelida</taxon>
        <taxon>Polychaeta</taxon>
        <taxon>Sedentaria</taxon>
        <taxon>Canalipalpata</taxon>
        <taxon>Sabellida</taxon>
        <taxon>Siboglinidae</taxon>
        <taxon>Ridgeia</taxon>
    </lineage>
</organism>
<feature type="coiled-coil region" evidence="1">
    <location>
        <begin position="907"/>
        <end position="934"/>
    </location>
</feature>
<evidence type="ECO:0000313" key="4">
    <source>
        <dbReference type="EMBL" id="KAK2169007.1"/>
    </source>
</evidence>
<feature type="coiled-coil region" evidence="1">
    <location>
        <begin position="334"/>
        <end position="494"/>
    </location>
</feature>
<proteinExistence type="predicted"/>
<evidence type="ECO:0000256" key="1">
    <source>
        <dbReference type="SAM" id="Coils"/>
    </source>
</evidence>
<feature type="coiled-coil region" evidence="1">
    <location>
        <begin position="262"/>
        <end position="296"/>
    </location>
</feature>
<gene>
    <name evidence="4" type="ORF">NP493_1208g01004</name>
</gene>
<dbReference type="GO" id="GO:0090063">
    <property type="term" value="P:positive regulation of microtubule nucleation"/>
    <property type="evidence" value="ECO:0007669"/>
    <property type="project" value="TreeGrafter"/>
</dbReference>
<dbReference type="GO" id="GO:0007098">
    <property type="term" value="P:centrosome cycle"/>
    <property type="evidence" value="ECO:0007669"/>
    <property type="project" value="TreeGrafter"/>
</dbReference>
<feature type="coiled-coil region" evidence="1">
    <location>
        <begin position="779"/>
        <end position="806"/>
    </location>
</feature>
<dbReference type="GO" id="GO:1903358">
    <property type="term" value="P:regulation of Golgi organization"/>
    <property type="evidence" value="ECO:0007669"/>
    <property type="project" value="TreeGrafter"/>
</dbReference>
<feature type="region of interest" description="Disordered" evidence="2">
    <location>
        <begin position="842"/>
        <end position="874"/>
    </location>
</feature>
<comment type="caution">
    <text evidence="4">The sequence shown here is derived from an EMBL/GenBank/DDBJ whole genome shotgun (WGS) entry which is preliminary data.</text>
</comment>
<reference evidence="4" key="1">
    <citation type="journal article" date="2023" name="Mol. Biol. Evol.">
        <title>Third-Generation Sequencing Reveals the Adaptive Role of the Epigenome in Three Deep-Sea Polychaetes.</title>
        <authorList>
            <person name="Perez M."/>
            <person name="Aroh O."/>
            <person name="Sun Y."/>
            <person name="Lan Y."/>
            <person name="Juniper S.K."/>
            <person name="Young C.R."/>
            <person name="Angers B."/>
            <person name="Qian P.Y."/>
        </authorList>
    </citation>
    <scope>NUCLEOTIDE SEQUENCE</scope>
    <source>
        <strain evidence="4">R07B-5</strain>
    </source>
</reference>
<feature type="region of interest" description="Disordered" evidence="2">
    <location>
        <begin position="681"/>
        <end position="734"/>
    </location>
</feature>
<keyword evidence="1" id="KW-0175">Coiled coil</keyword>
<evidence type="ECO:0000256" key="2">
    <source>
        <dbReference type="SAM" id="MobiDB-lite"/>
    </source>
</evidence>
<dbReference type="GO" id="GO:0005794">
    <property type="term" value="C:Golgi apparatus"/>
    <property type="evidence" value="ECO:0007669"/>
    <property type="project" value="TreeGrafter"/>
</dbReference>
<sequence>MDQDLQKSHRQLEEANQKLQEVVTANRQLDAAYKQLEATKWNLEEQLEGCGHTSDLEGKDMIISQLKSVVQTKELIIEQQEAEKKEIVATSMKKSGASKKDDGPVTETALHGMLNDYKHKVALLQEATDKLTSDLAEKDMFISVQMLSAKLQERKQPGSTGEDFLGNEGGASSGTTEEPLGDIELELREKEDENQGAAQGQTSASGQEEGIAEEGTSAVINKSSGTGVTQLNSAAGADHYVAPLGMSLGSHNRSGNDAVDSVQDWRRRLADKDGELERLTEQLHKSDTQLRQREDALQTLLDDAHRQIHNQEKMLQHETMEEKCQAAAMKDTEIRQLRAALRERDSDIERANQMLLRTEEMIETLETESQERQQTLDQLTASLAASQRAQHSMEDSHSRAMAEKEAEIGKQRERLARKEEELKELVEHSADASDTLVQQLQHRLQEKENLLQEVMSDRSRVADLNKDGIDKLMSKIAERELEVKEKMRAALSEKDRTIEALVVSGREKDKLFHQVHGSASLDSGTVAPSANKIAALQELRDELHSKADQRDFDTVPRVELDAAEKEVASKTERKLTRQLTFELNGHSTSDTLLDRKSGSTDLLVAEDCLLETQKLKAVLEAEADIYESIRRVAEADPTLGSTAEMLETELKQVQSLRRQLEADISHNQALRTRLDKRVGDTSSECVGGSVGGEGSAGQIESLQTQLEESQRWNSSLQARLSQQTSQTRGGGVGATTTDITSAADDHAIASSFPESSAMSLLSYQSDHGALPTDDVDEQIAYLKRELRHSRSQNEELRNQLNLVMNQHSDRDGDIPVQNVTDLDVVALVRKPAYTDLVSCVSSKSDNMTSTSRRSKVIDGPSNSATSCGDDTEPSLARLSDSGANVLRLDGVTRVEALSNVKVTPELVMEMAQEIDQLTMNLELARTRMHHLEMNQKDGVTAEARAAQGEGFHKGYLLQEGCHKGYLLQEGCHKGYLLQEGCHKGYILQEGFHKGYLLQKGCHKGYILQEGCHKRYLLQESCHKGYILQEGCHKGYLLQEGCHKGYLLQESCHKGYMLQEGCHKGYLLQESCHKGYMLQEGCHKGYLLQEGCHKGYLLQESCHKGYMLQEGCHKGYLLQEGCHKGFNCRRVATRGINCRSVATRGINCRRVATRGVNCRRVATKGYQLQKGCHKGYQLQEGCHKGYQLQEGCHKGYLL</sequence>
<protein>
    <recommendedName>
        <fullName evidence="3">CDK5 regulatory subunit-associated protein 2/Myomegalin coiled coil domain-containing protein</fullName>
    </recommendedName>
</protein>
<dbReference type="EMBL" id="JAODUO010001207">
    <property type="protein sequence ID" value="KAK2169007.1"/>
    <property type="molecule type" value="Genomic_DNA"/>
</dbReference>
<evidence type="ECO:0000259" key="3">
    <source>
        <dbReference type="Pfam" id="PF23246"/>
    </source>
</evidence>
<keyword evidence="5" id="KW-1185">Reference proteome</keyword>
<dbReference type="AlphaFoldDB" id="A0AAD9KD79"/>
<accession>A0AAD9KD79</accession>
<feature type="region of interest" description="Disordered" evidence="2">
    <location>
        <begin position="152"/>
        <end position="212"/>
    </location>
</feature>
<dbReference type="InterPro" id="IPR052593">
    <property type="entry name" value="MT-associated_AKAP9-binding"/>
</dbReference>
<dbReference type="PANTHER" id="PTHR46501:SF10">
    <property type="entry name" value="CENTROSOMIN"/>
    <property type="match status" value="1"/>
</dbReference>